<dbReference type="Pfam" id="PF13378">
    <property type="entry name" value="MR_MLE_C"/>
    <property type="match status" value="1"/>
</dbReference>
<comment type="caution">
    <text evidence="9">The sequence shown here is derived from an EMBL/GenBank/DDBJ whole genome shotgun (WGS) entry which is preliminary data.</text>
</comment>
<dbReference type="GO" id="GO:0006518">
    <property type="term" value="P:peptide metabolic process"/>
    <property type="evidence" value="ECO:0007669"/>
    <property type="project" value="UniProtKB-ARBA"/>
</dbReference>
<evidence type="ECO:0000256" key="4">
    <source>
        <dbReference type="ARBA" id="ARBA00023235"/>
    </source>
</evidence>
<dbReference type="InterPro" id="IPR029065">
    <property type="entry name" value="Enolase_C-like"/>
</dbReference>
<dbReference type="Proteomes" id="UP000528457">
    <property type="component" value="Unassembled WGS sequence"/>
</dbReference>
<gene>
    <name evidence="9" type="ORF">HNR48_001618</name>
</gene>
<dbReference type="SMART" id="SM00922">
    <property type="entry name" value="MR_MLE"/>
    <property type="match status" value="1"/>
</dbReference>
<evidence type="ECO:0000256" key="3">
    <source>
        <dbReference type="ARBA" id="ARBA00022842"/>
    </source>
</evidence>
<dbReference type="RefSeq" id="WP_166848771.1">
    <property type="nucleotide sequence ID" value="NZ_JAAONY010000001.1"/>
</dbReference>
<name>A0A7X0MVP6_9GAMM</name>
<dbReference type="Gene3D" id="3.30.390.10">
    <property type="entry name" value="Enolase-like, N-terminal domain"/>
    <property type="match status" value="1"/>
</dbReference>
<evidence type="ECO:0000313" key="9">
    <source>
        <dbReference type="EMBL" id="MBB6521340.1"/>
    </source>
</evidence>
<dbReference type="FunCoup" id="A0A7X0MVP6">
    <property type="interactions" value="65"/>
</dbReference>
<dbReference type="InterPro" id="IPR013342">
    <property type="entry name" value="Mandelate_racemase_C"/>
</dbReference>
<dbReference type="Gene3D" id="3.20.20.120">
    <property type="entry name" value="Enolase-like C-terminal domain"/>
    <property type="match status" value="1"/>
</dbReference>
<evidence type="ECO:0000256" key="2">
    <source>
        <dbReference type="ARBA" id="ARBA00022723"/>
    </source>
</evidence>
<comment type="cofactor">
    <cofactor evidence="6 7">
        <name>Mg(2+)</name>
        <dbReference type="ChEBI" id="CHEBI:18420"/>
    </cofactor>
    <text evidence="6 7">Binds 1 Mg(2+) ion per subunit.</text>
</comment>
<evidence type="ECO:0000313" key="10">
    <source>
        <dbReference type="Proteomes" id="UP000528457"/>
    </source>
</evidence>
<keyword evidence="2 6" id="KW-0479">Metal-binding</keyword>
<proteinExistence type="inferred from homology"/>
<feature type="active site" description="Proton acceptor; specific for (S)-substrate epimerization" evidence="5">
    <location>
        <position position="243"/>
    </location>
</feature>
<feature type="domain" description="Mandelate racemase/muconate lactonizing enzyme C-terminal" evidence="8">
    <location>
        <begin position="128"/>
        <end position="219"/>
    </location>
</feature>
<keyword evidence="3 6" id="KW-0460">Magnesium</keyword>
<dbReference type="AlphaFoldDB" id="A0A7X0MVP6"/>
<dbReference type="CDD" id="cd03319">
    <property type="entry name" value="L-Ala-DL-Glu_epimerase"/>
    <property type="match status" value="1"/>
</dbReference>
<dbReference type="GO" id="GO:0046872">
    <property type="term" value="F:metal ion binding"/>
    <property type="evidence" value="ECO:0007669"/>
    <property type="project" value="UniProtKB-KW"/>
</dbReference>
<dbReference type="InterPro" id="IPR034603">
    <property type="entry name" value="Dipeptide_epimerase"/>
</dbReference>
<dbReference type="GO" id="GO:0016855">
    <property type="term" value="F:racemase and epimerase activity, acting on amino acids and derivatives"/>
    <property type="evidence" value="ECO:0007669"/>
    <property type="project" value="UniProtKB-UniRule"/>
</dbReference>
<dbReference type="SUPFAM" id="SSF54826">
    <property type="entry name" value="Enolase N-terminal domain-like"/>
    <property type="match status" value="1"/>
</dbReference>
<evidence type="ECO:0000256" key="6">
    <source>
        <dbReference type="PIRSR" id="PIRSR634603-3"/>
    </source>
</evidence>
<feature type="binding site" evidence="6">
    <location>
        <position position="172"/>
    </location>
    <ligand>
        <name>Mg(2+)</name>
        <dbReference type="ChEBI" id="CHEBI:18420"/>
    </ligand>
</feature>
<dbReference type="PANTHER" id="PTHR48073">
    <property type="entry name" value="O-SUCCINYLBENZOATE SYNTHASE-RELATED"/>
    <property type="match status" value="1"/>
</dbReference>
<accession>A0A7X0MVP6</accession>
<reference evidence="9 10" key="1">
    <citation type="submission" date="2020-08" db="EMBL/GenBank/DDBJ databases">
        <title>Genomic Encyclopedia of Type Strains, Phase IV (KMG-IV): sequencing the most valuable type-strain genomes for metagenomic binning, comparative biology and taxonomic classification.</title>
        <authorList>
            <person name="Goeker M."/>
        </authorList>
    </citation>
    <scope>NUCLEOTIDE SEQUENCE [LARGE SCALE GENOMIC DNA]</scope>
    <source>
        <strain evidence="9 10">DSM 22368</strain>
    </source>
</reference>
<keyword evidence="10" id="KW-1185">Reference proteome</keyword>
<dbReference type="EMBL" id="JACHHT010000001">
    <property type="protein sequence ID" value="MBB6521340.1"/>
    <property type="molecule type" value="Genomic_DNA"/>
</dbReference>
<feature type="active site" description="Proton acceptor; specific for (R)-substrate epimerization" evidence="5">
    <location>
        <position position="147"/>
    </location>
</feature>
<dbReference type="SUPFAM" id="SSF51604">
    <property type="entry name" value="Enolase C-terminal domain-like"/>
    <property type="match status" value="1"/>
</dbReference>
<dbReference type="InterPro" id="IPR036849">
    <property type="entry name" value="Enolase-like_C_sf"/>
</dbReference>
<evidence type="ECO:0000256" key="5">
    <source>
        <dbReference type="PIRSR" id="PIRSR634603-1"/>
    </source>
</evidence>
<dbReference type="InterPro" id="IPR013341">
    <property type="entry name" value="Mandelate_racemase_N_dom"/>
</dbReference>
<evidence type="ECO:0000256" key="1">
    <source>
        <dbReference type="ARBA" id="ARBA00008031"/>
    </source>
</evidence>
<dbReference type="InParanoid" id="A0A7X0MVP6"/>
<sequence length="325" mass="36052">MNFEYRFTKRSLHTPLYINQYHFESVETLEVSLHRNNVTGRGEASGVFYLGDDPQQMEAQLLSIQNQINTNLNRDNLQKLLPPGGARNALDCALWDLECKSRGESIWQKLQLPPKQLNTVFTIGISDASTMATQALEASQFQQLKIKLDQQDPIGKLSAIHQARPDAEMILDINQGWSEAQLLEYLPQLAPLGVVLLEQPLARGEDALLASLKRDIPIAADESCLDLADYHEIKSRYDVINIKLDKCGGLSEGLAIARQAKTDGKQLMVGNMIGSSLAMAPGYVIGQYCRFIDLDGPLLLTEDYPNPINISGNGQCTLPEQSLWG</sequence>
<dbReference type="Pfam" id="PF02746">
    <property type="entry name" value="MR_MLE_N"/>
    <property type="match status" value="1"/>
</dbReference>
<dbReference type="InterPro" id="IPR029017">
    <property type="entry name" value="Enolase-like_N"/>
</dbReference>
<evidence type="ECO:0000256" key="7">
    <source>
        <dbReference type="RuleBase" id="RU366006"/>
    </source>
</evidence>
<dbReference type="EC" id="5.1.1.-" evidence="7"/>
<feature type="binding site" evidence="6">
    <location>
        <position position="221"/>
    </location>
    <ligand>
        <name>Mg(2+)</name>
        <dbReference type="ChEBI" id="CHEBI:18420"/>
    </ligand>
</feature>
<evidence type="ECO:0000259" key="8">
    <source>
        <dbReference type="SMART" id="SM00922"/>
    </source>
</evidence>
<protein>
    <recommendedName>
        <fullName evidence="7">Dipeptide epimerase</fullName>
        <ecNumber evidence="7">5.1.1.-</ecNumber>
    </recommendedName>
</protein>
<comment type="similarity">
    <text evidence="1 7">Belongs to the mandelate racemase/muconate lactonizing enzyme family.</text>
</comment>
<organism evidence="9 10">
    <name type="scientific">Pseudoteredinibacter isoporae</name>
    <dbReference type="NCBI Taxonomy" id="570281"/>
    <lineage>
        <taxon>Bacteria</taxon>
        <taxon>Pseudomonadati</taxon>
        <taxon>Pseudomonadota</taxon>
        <taxon>Gammaproteobacteria</taxon>
        <taxon>Cellvibrionales</taxon>
        <taxon>Cellvibrionaceae</taxon>
        <taxon>Pseudoteredinibacter</taxon>
    </lineage>
</organism>
<dbReference type="PANTHER" id="PTHR48073:SF2">
    <property type="entry name" value="O-SUCCINYLBENZOATE SYNTHASE"/>
    <property type="match status" value="1"/>
</dbReference>
<feature type="binding site" evidence="6">
    <location>
        <position position="198"/>
    </location>
    <ligand>
        <name>Mg(2+)</name>
        <dbReference type="ChEBI" id="CHEBI:18420"/>
    </ligand>
</feature>
<keyword evidence="4 7" id="KW-0413">Isomerase</keyword>